<evidence type="ECO:0000259" key="5">
    <source>
        <dbReference type="Pfam" id="PF20990"/>
    </source>
</evidence>
<sequence length="642" mass="68407">MLRIAALVLSACLLFAGTARAEEYIDRYHADIAVARDGMLTVTETIRVHAEGDRIRRGVYRDFPLTALDDSGREREVDFEIESVERDGRPEPYHTESARRGIRIYFGSAGTQLSPGFHEYRLTYETGRQIRFFEGHDELFWNVTGTEWAFPIRAAGATVTLPEGVAATELTAFTGGYGATGRDARAENRGGSAVFSATRALGPREGLTIGVKMPAGSIDRPSAAQERAWWLRDNRDTLIGLGGLAAVLAWYVFAWRAVGRDPPAGVVVPRWDPPEGISPALVNYIDGKGFRGQGWTAVSASLLNLAVKGLVELKDLKRTIVVTRTDKPAPPKLPTGEAEILKSLSEAGASLRIDREHGERVQSLGADFRAAMEKEHRRKYYLANWPQILVGVALSALCLFAVVAFGALDEESVALVVVPVVASIFVAIFSVTLGRNLARARSLGARIMAIVVIAFVGFVAVSVFGGILLALMASGIVTSHLPLLMAVGGIVGANLVFFFLMGAPTPLGRRMMDGIAGLRQYLTLAEKDRMNMAGAPEMSPRHFETLLPYAVALGVEKPWSEAFERWLAAAVAAGAAAAYQPAWYHGDFSSGNLSGRMSDFAGSMAGTLTASLPPPPSSSSSGFSSGGGFSGGGGGGGGGGGW</sequence>
<feature type="signal peptide" evidence="3">
    <location>
        <begin position="1"/>
        <end position="21"/>
    </location>
</feature>
<keyword evidence="2" id="KW-1133">Transmembrane helix</keyword>
<feature type="domain" description="DUF2207" evidence="4">
    <location>
        <begin position="25"/>
        <end position="212"/>
    </location>
</feature>
<feature type="transmembrane region" description="Helical" evidence="2">
    <location>
        <begin position="382"/>
        <end position="407"/>
    </location>
</feature>
<feature type="region of interest" description="Disordered" evidence="1">
    <location>
        <begin position="607"/>
        <end position="642"/>
    </location>
</feature>
<feature type="transmembrane region" description="Helical" evidence="2">
    <location>
        <begin position="237"/>
        <end position="255"/>
    </location>
</feature>
<accession>A0ABV7DFV8</accession>
<dbReference type="InterPro" id="IPR018702">
    <property type="entry name" value="DUF2207"/>
</dbReference>
<dbReference type="EMBL" id="JBHRSP010000018">
    <property type="protein sequence ID" value="MFC3073810.1"/>
    <property type="molecule type" value="Genomic_DNA"/>
</dbReference>
<evidence type="ECO:0000256" key="3">
    <source>
        <dbReference type="SAM" id="SignalP"/>
    </source>
</evidence>
<feature type="compositionally biased region" description="Gly residues" evidence="1">
    <location>
        <begin position="624"/>
        <end position="642"/>
    </location>
</feature>
<protein>
    <submittedName>
        <fullName evidence="6">DUF2207 domain-containing protein</fullName>
    </submittedName>
</protein>
<dbReference type="Pfam" id="PF09972">
    <property type="entry name" value="DUF2207"/>
    <property type="match status" value="1"/>
</dbReference>
<feature type="domain" description="Predicted membrane protein YciQ-like C-terminal" evidence="5">
    <location>
        <begin position="272"/>
        <end position="437"/>
    </location>
</feature>
<dbReference type="RefSeq" id="WP_257317577.1">
    <property type="nucleotide sequence ID" value="NZ_JANFDG010000031.1"/>
</dbReference>
<dbReference type="Proteomes" id="UP001595377">
    <property type="component" value="Unassembled WGS sequence"/>
</dbReference>
<feature type="transmembrane region" description="Helical" evidence="2">
    <location>
        <begin position="483"/>
        <end position="503"/>
    </location>
</feature>
<evidence type="ECO:0000256" key="2">
    <source>
        <dbReference type="SAM" id="Phobius"/>
    </source>
</evidence>
<feature type="transmembrane region" description="Helical" evidence="2">
    <location>
        <begin position="413"/>
        <end position="433"/>
    </location>
</feature>
<organism evidence="6 7">
    <name type="scientific">Shinella pollutisoli</name>
    <dbReference type="NCBI Taxonomy" id="2250594"/>
    <lineage>
        <taxon>Bacteria</taxon>
        <taxon>Pseudomonadati</taxon>
        <taxon>Pseudomonadota</taxon>
        <taxon>Alphaproteobacteria</taxon>
        <taxon>Hyphomicrobiales</taxon>
        <taxon>Rhizobiaceae</taxon>
        <taxon>Shinella</taxon>
    </lineage>
</organism>
<evidence type="ECO:0000313" key="6">
    <source>
        <dbReference type="EMBL" id="MFC3073810.1"/>
    </source>
</evidence>
<feature type="domain" description="Predicted membrane protein YciQ-like C-terminal" evidence="5">
    <location>
        <begin position="452"/>
        <end position="563"/>
    </location>
</feature>
<evidence type="ECO:0000256" key="1">
    <source>
        <dbReference type="SAM" id="MobiDB-lite"/>
    </source>
</evidence>
<keyword evidence="3" id="KW-0732">Signal</keyword>
<name>A0ABV7DFV8_9HYPH</name>
<feature type="transmembrane region" description="Helical" evidence="2">
    <location>
        <begin position="445"/>
        <end position="471"/>
    </location>
</feature>
<evidence type="ECO:0000313" key="7">
    <source>
        <dbReference type="Proteomes" id="UP001595377"/>
    </source>
</evidence>
<keyword evidence="7" id="KW-1185">Reference proteome</keyword>
<reference evidence="7" key="1">
    <citation type="journal article" date="2019" name="Int. J. Syst. Evol. Microbiol.">
        <title>The Global Catalogue of Microorganisms (GCM) 10K type strain sequencing project: providing services to taxonomists for standard genome sequencing and annotation.</title>
        <authorList>
            <consortium name="The Broad Institute Genomics Platform"/>
            <consortium name="The Broad Institute Genome Sequencing Center for Infectious Disease"/>
            <person name="Wu L."/>
            <person name="Ma J."/>
        </authorList>
    </citation>
    <scope>NUCLEOTIDE SEQUENCE [LARGE SCALE GENOMIC DNA]</scope>
    <source>
        <strain evidence="7">KCTC 52677</strain>
    </source>
</reference>
<feature type="chain" id="PRO_5045258512" evidence="3">
    <location>
        <begin position="22"/>
        <end position="642"/>
    </location>
</feature>
<dbReference type="Pfam" id="PF20990">
    <property type="entry name" value="DUF2207_C"/>
    <property type="match status" value="2"/>
</dbReference>
<proteinExistence type="predicted"/>
<gene>
    <name evidence="6" type="ORF">ACFOHH_11920</name>
</gene>
<keyword evidence="2" id="KW-0812">Transmembrane</keyword>
<dbReference type="InterPro" id="IPR048389">
    <property type="entry name" value="YciQ-like_C"/>
</dbReference>
<keyword evidence="2" id="KW-0472">Membrane</keyword>
<comment type="caution">
    <text evidence="6">The sequence shown here is derived from an EMBL/GenBank/DDBJ whole genome shotgun (WGS) entry which is preliminary data.</text>
</comment>
<evidence type="ECO:0000259" key="4">
    <source>
        <dbReference type="Pfam" id="PF09972"/>
    </source>
</evidence>